<dbReference type="EMBL" id="QGTL01000011">
    <property type="protein sequence ID" value="PWV71183.1"/>
    <property type="molecule type" value="Genomic_DNA"/>
</dbReference>
<evidence type="ECO:0000256" key="1">
    <source>
        <dbReference type="ARBA" id="ARBA00001946"/>
    </source>
</evidence>
<name>A0A317N8E6_9NOCA</name>
<dbReference type="CDD" id="cd24161">
    <property type="entry name" value="NUDIX_ADPRase_Ndx2"/>
    <property type="match status" value="1"/>
</dbReference>
<dbReference type="PANTHER" id="PTHR11839">
    <property type="entry name" value="UDP/ADP-SUGAR PYROPHOSPHATASE"/>
    <property type="match status" value="1"/>
</dbReference>
<dbReference type="GO" id="GO:0016787">
    <property type="term" value="F:hydrolase activity"/>
    <property type="evidence" value="ECO:0007669"/>
    <property type="project" value="UniProtKB-KW"/>
</dbReference>
<evidence type="ECO:0000259" key="3">
    <source>
        <dbReference type="PROSITE" id="PS51462"/>
    </source>
</evidence>
<keyword evidence="2" id="KW-0378">Hydrolase</keyword>
<dbReference type="Pfam" id="PF00293">
    <property type="entry name" value="NUDIX"/>
    <property type="match status" value="1"/>
</dbReference>
<sequence length="183" mass="20567">MEAMEQLSSRTIYTNPWMRLREDTIRRTDGSVGIYAVVDKVDWAMVIPFDGEGFHLVEQFRYPLGERYWEFPAGTPPQGTSPSPVELAHNELREETGLRAGRMTPLGVLATAPAATSQRGHCFLATDLTPGEPDREPEEQDMRTAWFSRARFEAMILRGEIIDAHAVAGYGLLLMHERGLSMS</sequence>
<dbReference type="Gene3D" id="3.90.79.10">
    <property type="entry name" value="Nucleoside Triphosphate Pyrophosphohydrolase"/>
    <property type="match status" value="1"/>
</dbReference>
<dbReference type="SUPFAM" id="SSF55811">
    <property type="entry name" value="Nudix"/>
    <property type="match status" value="1"/>
</dbReference>
<comment type="cofactor">
    <cofactor evidence="1">
        <name>Mg(2+)</name>
        <dbReference type="ChEBI" id="CHEBI:18420"/>
    </cofactor>
</comment>
<feature type="domain" description="Nudix hydrolase" evidence="3">
    <location>
        <begin position="39"/>
        <end position="169"/>
    </location>
</feature>
<dbReference type="AlphaFoldDB" id="A0A317N8E6"/>
<dbReference type="Proteomes" id="UP000246410">
    <property type="component" value="Unassembled WGS sequence"/>
</dbReference>
<dbReference type="PANTHER" id="PTHR11839:SF18">
    <property type="entry name" value="NUDIX HYDROLASE DOMAIN-CONTAINING PROTEIN"/>
    <property type="match status" value="1"/>
</dbReference>
<evidence type="ECO:0000313" key="4">
    <source>
        <dbReference type="EMBL" id="PWV71183.1"/>
    </source>
</evidence>
<proteinExistence type="predicted"/>
<organism evidence="4 5">
    <name type="scientific">Nocardia neocaledoniensis</name>
    <dbReference type="NCBI Taxonomy" id="236511"/>
    <lineage>
        <taxon>Bacteria</taxon>
        <taxon>Bacillati</taxon>
        <taxon>Actinomycetota</taxon>
        <taxon>Actinomycetes</taxon>
        <taxon>Mycobacteriales</taxon>
        <taxon>Nocardiaceae</taxon>
        <taxon>Nocardia</taxon>
    </lineage>
</organism>
<dbReference type="InterPro" id="IPR000086">
    <property type="entry name" value="NUDIX_hydrolase_dom"/>
</dbReference>
<evidence type="ECO:0000313" key="5">
    <source>
        <dbReference type="Proteomes" id="UP000246410"/>
    </source>
</evidence>
<dbReference type="PROSITE" id="PS51462">
    <property type="entry name" value="NUDIX"/>
    <property type="match status" value="1"/>
</dbReference>
<comment type="caution">
    <text evidence="4">The sequence shown here is derived from an EMBL/GenBank/DDBJ whole genome shotgun (WGS) entry which is preliminary data.</text>
</comment>
<dbReference type="InterPro" id="IPR015797">
    <property type="entry name" value="NUDIX_hydrolase-like_dom_sf"/>
</dbReference>
<gene>
    <name evidence="4" type="ORF">DFR69_111174</name>
</gene>
<evidence type="ECO:0000256" key="2">
    <source>
        <dbReference type="ARBA" id="ARBA00022801"/>
    </source>
</evidence>
<keyword evidence="5" id="KW-1185">Reference proteome</keyword>
<accession>A0A317N8E6</accession>
<dbReference type="RefSeq" id="WP_110040264.1">
    <property type="nucleotide sequence ID" value="NZ_JARWQV010000471.1"/>
</dbReference>
<reference evidence="4 5" key="1">
    <citation type="submission" date="2018-05" db="EMBL/GenBank/DDBJ databases">
        <title>Genomic Encyclopedia of Type Strains, Phase IV (KMG-IV): sequencing the most valuable type-strain genomes for metagenomic binning, comparative biology and taxonomic classification.</title>
        <authorList>
            <person name="Goeker M."/>
        </authorList>
    </citation>
    <scope>NUCLEOTIDE SEQUENCE [LARGE SCALE GENOMIC DNA]</scope>
    <source>
        <strain evidence="4 5">DSM 44717</strain>
    </source>
</reference>
<dbReference type="GO" id="GO:0006753">
    <property type="term" value="P:nucleoside phosphate metabolic process"/>
    <property type="evidence" value="ECO:0007669"/>
    <property type="project" value="TreeGrafter"/>
</dbReference>
<protein>
    <submittedName>
        <fullName evidence="4">NUDIX domain-containing protein</fullName>
    </submittedName>
</protein>
<dbReference type="GO" id="GO:0019693">
    <property type="term" value="P:ribose phosphate metabolic process"/>
    <property type="evidence" value="ECO:0007669"/>
    <property type="project" value="TreeGrafter"/>
</dbReference>
<dbReference type="GO" id="GO:0005829">
    <property type="term" value="C:cytosol"/>
    <property type="evidence" value="ECO:0007669"/>
    <property type="project" value="TreeGrafter"/>
</dbReference>